<evidence type="ECO:0000256" key="1">
    <source>
        <dbReference type="SAM" id="SignalP"/>
    </source>
</evidence>
<evidence type="ECO:0000313" key="3">
    <source>
        <dbReference type="Proteomes" id="UP001432128"/>
    </source>
</evidence>
<dbReference type="EMBL" id="CP108021">
    <property type="protein sequence ID" value="WUM18231.1"/>
    <property type="molecule type" value="Genomic_DNA"/>
</dbReference>
<reference evidence="2 3" key="1">
    <citation type="submission" date="2022-10" db="EMBL/GenBank/DDBJ databases">
        <title>The complete genomes of actinobacterial strains from the NBC collection.</title>
        <authorList>
            <person name="Joergensen T.S."/>
            <person name="Alvarez Arevalo M."/>
            <person name="Sterndorff E.B."/>
            <person name="Faurdal D."/>
            <person name="Vuksanovic O."/>
            <person name="Mourched A.-S."/>
            <person name="Charusanti P."/>
            <person name="Shaw S."/>
            <person name="Blin K."/>
            <person name="Weber T."/>
        </authorList>
    </citation>
    <scope>NUCLEOTIDE SEQUENCE [LARGE SCALE GENOMIC DNA]</scope>
    <source>
        <strain evidence="2 3">NBC_00319</strain>
    </source>
</reference>
<protein>
    <recommendedName>
        <fullName evidence="4">DUF3558 domain-containing protein</fullName>
    </recommendedName>
</protein>
<feature type="chain" id="PRO_5043570421" description="DUF3558 domain-containing protein" evidence="1">
    <location>
        <begin position="27"/>
        <end position="235"/>
    </location>
</feature>
<proteinExistence type="predicted"/>
<keyword evidence="3" id="KW-1185">Reference proteome</keyword>
<dbReference type="RefSeq" id="WP_328855920.1">
    <property type="nucleotide sequence ID" value="NZ_CP108021.1"/>
</dbReference>
<evidence type="ECO:0008006" key="4">
    <source>
        <dbReference type="Google" id="ProtNLM"/>
    </source>
</evidence>
<sequence>MMVRKQIGVGGAFVSVLAATMLTVSACSSGGGSAEPAASSSARIQSASVAPGVEKDSVLDLNSTKDMTGVITTVPIGKSPYDKNMPDICNFITPAAMTELGAETKKKGFYGSPLVYQACLLRPAASFTTEFTLGAGIFVNNIQEHLGAPSLRDALIRSGVSIAPKVEAYELRDRATNKTGGPYSCEVAWGTFYGTASINIIDDNSEEGICDRTVAAAKILQPLLPKSPSQMRPTS</sequence>
<dbReference type="AlphaFoldDB" id="A0AAU4JWT1"/>
<dbReference type="Proteomes" id="UP001432128">
    <property type="component" value="Chromosome"/>
</dbReference>
<organism evidence="2 3">
    <name type="scientific">Williamsia herbipolensis</name>
    <dbReference type="NCBI Taxonomy" id="1603258"/>
    <lineage>
        <taxon>Bacteria</taxon>
        <taxon>Bacillati</taxon>
        <taxon>Actinomycetota</taxon>
        <taxon>Actinomycetes</taxon>
        <taxon>Mycobacteriales</taxon>
        <taxon>Nocardiaceae</taxon>
        <taxon>Williamsia</taxon>
    </lineage>
</organism>
<evidence type="ECO:0000313" key="2">
    <source>
        <dbReference type="EMBL" id="WUM18231.1"/>
    </source>
</evidence>
<feature type="signal peptide" evidence="1">
    <location>
        <begin position="1"/>
        <end position="26"/>
    </location>
</feature>
<accession>A0AAU4JWT1</accession>
<dbReference type="PROSITE" id="PS51257">
    <property type="entry name" value="PROKAR_LIPOPROTEIN"/>
    <property type="match status" value="1"/>
</dbReference>
<keyword evidence="1" id="KW-0732">Signal</keyword>
<name>A0AAU4JWT1_9NOCA</name>
<dbReference type="KEGG" id="whr:OG579_10690"/>
<gene>
    <name evidence="2" type="ORF">OG579_10690</name>
</gene>